<keyword evidence="4" id="KW-1133">Transmembrane helix</keyword>
<dbReference type="PANTHER" id="PTHR34697">
    <property type="entry name" value="PHOSPHATIDYLGLYCEROL LYSYLTRANSFERASE"/>
    <property type="match status" value="1"/>
</dbReference>
<reference evidence="7 8" key="1">
    <citation type="submission" date="2023-10" db="EMBL/GenBank/DDBJ databases">
        <title>Virgibacillus soli CC-YMP-6 genome.</title>
        <authorList>
            <person name="Miliotis G."/>
            <person name="Sengupta P."/>
            <person name="Hameed A."/>
            <person name="Chuvochina M."/>
            <person name="Mcdonagh F."/>
            <person name="Simpson A.C."/>
            <person name="Singh N.K."/>
            <person name="Rekha P.D."/>
            <person name="Raman K."/>
            <person name="Hugenholtz P."/>
            <person name="Venkateswaran K."/>
        </authorList>
    </citation>
    <scope>NUCLEOTIDE SEQUENCE [LARGE SCALE GENOMIC DNA]</scope>
    <source>
        <strain evidence="7 8">CC-YMP-6</strain>
    </source>
</reference>
<dbReference type="Pfam" id="PF09924">
    <property type="entry name" value="LPG_synthase_C"/>
    <property type="match status" value="1"/>
</dbReference>
<evidence type="ECO:0000313" key="8">
    <source>
        <dbReference type="Proteomes" id="UP001275315"/>
    </source>
</evidence>
<gene>
    <name evidence="7" type="ORF">RWD45_19585</name>
</gene>
<keyword evidence="5" id="KW-0472">Membrane</keyword>
<keyword evidence="3" id="KW-0812">Transmembrane</keyword>
<organism evidence="7 8">
    <name type="scientific">Paracerasibacillus soli</name>
    <dbReference type="NCBI Taxonomy" id="480284"/>
    <lineage>
        <taxon>Bacteria</taxon>
        <taxon>Bacillati</taxon>
        <taxon>Bacillota</taxon>
        <taxon>Bacilli</taxon>
        <taxon>Bacillales</taxon>
        <taxon>Bacillaceae</taxon>
        <taxon>Paracerasibacillus</taxon>
    </lineage>
</organism>
<dbReference type="PANTHER" id="PTHR34697:SF2">
    <property type="entry name" value="PHOSPHATIDYLGLYCEROL LYSYLTRANSFERASE"/>
    <property type="match status" value="1"/>
</dbReference>
<keyword evidence="2" id="KW-1003">Cell membrane</keyword>
<name>A0ABU5CVR4_9BACI</name>
<dbReference type="InterPro" id="IPR051211">
    <property type="entry name" value="PG_lysyltransferase"/>
</dbReference>
<evidence type="ECO:0000256" key="3">
    <source>
        <dbReference type="ARBA" id="ARBA00022692"/>
    </source>
</evidence>
<evidence type="ECO:0000313" key="7">
    <source>
        <dbReference type="EMBL" id="MDY0410345.1"/>
    </source>
</evidence>
<evidence type="ECO:0000259" key="6">
    <source>
        <dbReference type="Pfam" id="PF09924"/>
    </source>
</evidence>
<dbReference type="InterPro" id="IPR024320">
    <property type="entry name" value="LPG_synthase_C"/>
</dbReference>
<evidence type="ECO:0000256" key="4">
    <source>
        <dbReference type="ARBA" id="ARBA00022989"/>
    </source>
</evidence>
<dbReference type="Proteomes" id="UP001275315">
    <property type="component" value="Unassembled WGS sequence"/>
</dbReference>
<evidence type="ECO:0000256" key="2">
    <source>
        <dbReference type="ARBA" id="ARBA00022475"/>
    </source>
</evidence>
<comment type="caution">
    <text evidence="7">The sequence shown here is derived from an EMBL/GenBank/DDBJ whole genome shotgun (WGS) entry which is preliminary data.</text>
</comment>
<evidence type="ECO:0000256" key="5">
    <source>
        <dbReference type="ARBA" id="ARBA00023136"/>
    </source>
</evidence>
<sequence length="104" mass="12390">MYWCPSGTIDALFIYLLQWAKEQPYQYFNLGMAPLSNVGQQEHAFLGERVAATIFNNVHYIYGFQGLRNFKNKYNPEMEREIPSISKRIYVSFLHVKNYTLNRW</sequence>
<accession>A0ABU5CVR4</accession>
<evidence type="ECO:0000256" key="1">
    <source>
        <dbReference type="ARBA" id="ARBA00004651"/>
    </source>
</evidence>
<protein>
    <submittedName>
        <fullName evidence="7">Phosphatidylglycerol lysyltransferase domain-containing protein</fullName>
    </submittedName>
</protein>
<proteinExistence type="predicted"/>
<feature type="domain" description="Phosphatidylglycerol lysyltransferase C-terminal" evidence="6">
    <location>
        <begin position="5"/>
        <end position="79"/>
    </location>
</feature>
<dbReference type="RefSeq" id="WP_320381223.1">
    <property type="nucleotide sequence ID" value="NZ_JAWDIQ010000003.1"/>
</dbReference>
<keyword evidence="8" id="KW-1185">Reference proteome</keyword>
<dbReference type="EMBL" id="JAWDIQ010000003">
    <property type="protein sequence ID" value="MDY0410345.1"/>
    <property type="molecule type" value="Genomic_DNA"/>
</dbReference>
<comment type="subcellular location">
    <subcellularLocation>
        <location evidence="1">Cell membrane</location>
        <topology evidence="1">Multi-pass membrane protein</topology>
    </subcellularLocation>
</comment>